<dbReference type="InterPro" id="IPR001279">
    <property type="entry name" value="Metallo-B-lactamas"/>
</dbReference>
<comment type="caution">
    <text evidence="2">The sequence shown here is derived from an EMBL/GenBank/DDBJ whole genome shotgun (WGS) entry which is preliminary data.</text>
</comment>
<dbReference type="Gene3D" id="3.60.15.10">
    <property type="entry name" value="Ribonuclease Z/Hydroxyacylglutathione hydrolase-like"/>
    <property type="match status" value="1"/>
</dbReference>
<reference evidence="2" key="1">
    <citation type="submission" date="2013-08" db="EMBL/GenBank/DDBJ databases">
        <authorList>
            <person name="Mendez C."/>
            <person name="Richter M."/>
            <person name="Ferrer M."/>
            <person name="Sanchez J."/>
        </authorList>
    </citation>
    <scope>NUCLEOTIDE SEQUENCE</scope>
</reference>
<dbReference type="PANTHER" id="PTHR43694">
    <property type="entry name" value="RIBONUCLEASE J"/>
    <property type="match status" value="1"/>
</dbReference>
<dbReference type="SMART" id="SM00849">
    <property type="entry name" value="Lactamase_B"/>
    <property type="match status" value="1"/>
</dbReference>
<dbReference type="EMBL" id="AUZX01008755">
    <property type="protein sequence ID" value="EQD54642.1"/>
    <property type="molecule type" value="Genomic_DNA"/>
</dbReference>
<reference evidence="2" key="2">
    <citation type="journal article" date="2014" name="ISME J.">
        <title>Microbial stratification in low pH oxic and suboxic macroscopic growths along an acid mine drainage.</title>
        <authorList>
            <person name="Mendez-Garcia C."/>
            <person name="Mesa V."/>
            <person name="Sprenger R.R."/>
            <person name="Richter M."/>
            <person name="Diez M.S."/>
            <person name="Solano J."/>
            <person name="Bargiela R."/>
            <person name="Golyshina O.V."/>
            <person name="Manteca A."/>
            <person name="Ramos J.L."/>
            <person name="Gallego J.R."/>
            <person name="Llorente I."/>
            <person name="Martins Dos Santos V.A."/>
            <person name="Jensen O.N."/>
            <person name="Pelaez A.I."/>
            <person name="Sanchez J."/>
            <person name="Ferrer M."/>
        </authorList>
    </citation>
    <scope>NUCLEOTIDE SEQUENCE</scope>
</reference>
<evidence type="ECO:0000313" key="2">
    <source>
        <dbReference type="EMBL" id="EQD54642.1"/>
    </source>
</evidence>
<name>T1AC71_9ZZZZ</name>
<feature type="domain" description="Metallo-beta-lactamase" evidence="1">
    <location>
        <begin position="1"/>
        <end position="164"/>
    </location>
</feature>
<dbReference type="AlphaFoldDB" id="T1AC71"/>
<organism evidence="2">
    <name type="scientific">mine drainage metagenome</name>
    <dbReference type="NCBI Taxonomy" id="410659"/>
    <lineage>
        <taxon>unclassified sequences</taxon>
        <taxon>metagenomes</taxon>
        <taxon>ecological metagenomes</taxon>
    </lineage>
</organism>
<evidence type="ECO:0000259" key="1">
    <source>
        <dbReference type="SMART" id="SM00849"/>
    </source>
</evidence>
<dbReference type="InterPro" id="IPR036866">
    <property type="entry name" value="RibonucZ/Hydroxyglut_hydro"/>
</dbReference>
<dbReference type="CDD" id="cd07714">
    <property type="entry name" value="RNaseJ_MBL-fold"/>
    <property type="match status" value="1"/>
</dbReference>
<dbReference type="SUPFAM" id="SSF56281">
    <property type="entry name" value="Metallo-hydrolase/oxidoreductase"/>
    <property type="match status" value="1"/>
</dbReference>
<protein>
    <submittedName>
        <fullName evidence="2">Metallo-beta-lactamase family protein</fullName>
    </submittedName>
</protein>
<proteinExistence type="predicted"/>
<gene>
    <name evidence="2" type="ORF">B1A_12120</name>
</gene>
<dbReference type="Pfam" id="PF00753">
    <property type="entry name" value="Lactamase_B"/>
    <property type="match status" value="1"/>
</dbReference>
<accession>T1AC71</accession>
<sequence length="171" mass="18959">MNMTVYETSEGMIVVDCGVLFPEDDLLGIDLIIPDFSYLKENRRRVLALFLTHGHEDHIGAVPYFLREFNVPVFGTALTLGLLEGKLKQHKNITETKLVTLRPREACTMGPFSVEPIRITHSIADGVSFAITTDAGTILHTGDFKVDLTPIDGEHFDMHRFCALGDQGISA</sequence>
<dbReference type="PANTHER" id="PTHR43694:SF1">
    <property type="entry name" value="RIBONUCLEASE J"/>
    <property type="match status" value="1"/>
</dbReference>